<feature type="compositionally biased region" description="Basic and acidic residues" evidence="1">
    <location>
        <begin position="19"/>
        <end position="30"/>
    </location>
</feature>
<accession>A0A427A7B4</accession>
<organism evidence="2 3">
    <name type="scientific">Ensete ventricosum</name>
    <name type="common">Abyssinian banana</name>
    <name type="synonym">Musa ensete</name>
    <dbReference type="NCBI Taxonomy" id="4639"/>
    <lineage>
        <taxon>Eukaryota</taxon>
        <taxon>Viridiplantae</taxon>
        <taxon>Streptophyta</taxon>
        <taxon>Embryophyta</taxon>
        <taxon>Tracheophyta</taxon>
        <taxon>Spermatophyta</taxon>
        <taxon>Magnoliopsida</taxon>
        <taxon>Liliopsida</taxon>
        <taxon>Zingiberales</taxon>
        <taxon>Musaceae</taxon>
        <taxon>Ensete</taxon>
    </lineage>
</organism>
<name>A0A427A7B4_ENSVE</name>
<protein>
    <submittedName>
        <fullName evidence="2">Uncharacterized protein</fullName>
    </submittedName>
</protein>
<reference evidence="2 3" key="1">
    <citation type="journal article" date="2014" name="Agronomy (Basel)">
        <title>A Draft Genome Sequence for Ensete ventricosum, the Drought-Tolerant Tree Against Hunger.</title>
        <authorList>
            <person name="Harrison J."/>
            <person name="Moore K.A."/>
            <person name="Paszkiewicz K."/>
            <person name="Jones T."/>
            <person name="Grant M."/>
            <person name="Ambacheew D."/>
            <person name="Muzemil S."/>
            <person name="Studholme D.J."/>
        </authorList>
    </citation>
    <scope>NUCLEOTIDE SEQUENCE [LARGE SCALE GENOMIC DNA]</scope>
</reference>
<evidence type="ECO:0000313" key="3">
    <source>
        <dbReference type="Proteomes" id="UP000287651"/>
    </source>
</evidence>
<sequence>MLVISSSSNRGVRKAPGMEPDRSHPSDKVIRRPPVATQRERRACLICGTSASRRGGGRSGGRRWRLKGRDELASSVGPARAGGWSGDHERRERGRGGGKEFVVRQRRSGDGRGGLHPFRASLPSAIRAIKETGFCGLGRFALSPAHSDLKWLPITHM</sequence>
<dbReference type="AlphaFoldDB" id="A0A427A7B4"/>
<proteinExistence type="predicted"/>
<evidence type="ECO:0000313" key="2">
    <source>
        <dbReference type="EMBL" id="RRT72156.1"/>
    </source>
</evidence>
<feature type="compositionally biased region" description="Basic and acidic residues" evidence="1">
    <location>
        <begin position="86"/>
        <end position="99"/>
    </location>
</feature>
<feature type="compositionally biased region" description="Polar residues" evidence="1">
    <location>
        <begin position="1"/>
        <end position="10"/>
    </location>
</feature>
<gene>
    <name evidence="2" type="ORF">B296_00000563</name>
</gene>
<dbReference type="Proteomes" id="UP000287651">
    <property type="component" value="Unassembled WGS sequence"/>
</dbReference>
<feature type="region of interest" description="Disordered" evidence="1">
    <location>
        <begin position="1"/>
        <end position="99"/>
    </location>
</feature>
<dbReference type="EMBL" id="AMZH03003494">
    <property type="protein sequence ID" value="RRT72156.1"/>
    <property type="molecule type" value="Genomic_DNA"/>
</dbReference>
<comment type="caution">
    <text evidence="2">The sequence shown here is derived from an EMBL/GenBank/DDBJ whole genome shotgun (WGS) entry which is preliminary data.</text>
</comment>
<evidence type="ECO:0000256" key="1">
    <source>
        <dbReference type="SAM" id="MobiDB-lite"/>
    </source>
</evidence>